<sequence>MNVLVWTKRHVQGAQDADAKAKRRWTHGEQPPGGARGRGVRSYHI</sequence>
<reference evidence="2" key="2">
    <citation type="journal article" date="2015" name="Data Brief">
        <title>Shoot transcriptome of the giant reed, Arundo donax.</title>
        <authorList>
            <person name="Barrero R.A."/>
            <person name="Guerrero F.D."/>
            <person name="Moolhuijzen P."/>
            <person name="Goolsby J.A."/>
            <person name="Tidwell J."/>
            <person name="Bellgard S.E."/>
            <person name="Bellgard M.I."/>
        </authorList>
    </citation>
    <scope>NUCLEOTIDE SEQUENCE</scope>
    <source>
        <tissue evidence="2">Shoot tissue taken approximately 20 cm above the soil surface</tissue>
    </source>
</reference>
<name>A0A0A8YMK4_ARUDO</name>
<evidence type="ECO:0000313" key="2">
    <source>
        <dbReference type="EMBL" id="JAD26818.1"/>
    </source>
</evidence>
<reference evidence="2" key="1">
    <citation type="submission" date="2014-09" db="EMBL/GenBank/DDBJ databases">
        <authorList>
            <person name="Magalhaes I.L.F."/>
            <person name="Oliveira U."/>
            <person name="Santos F.R."/>
            <person name="Vidigal T.H.D.A."/>
            <person name="Brescovit A.D."/>
            <person name="Santos A.J."/>
        </authorList>
    </citation>
    <scope>NUCLEOTIDE SEQUENCE</scope>
    <source>
        <tissue evidence="2">Shoot tissue taken approximately 20 cm above the soil surface</tissue>
    </source>
</reference>
<feature type="region of interest" description="Disordered" evidence="1">
    <location>
        <begin position="11"/>
        <end position="45"/>
    </location>
</feature>
<dbReference type="AlphaFoldDB" id="A0A0A8YMK4"/>
<protein>
    <submittedName>
        <fullName evidence="2">Uncharacterized protein</fullName>
    </submittedName>
</protein>
<evidence type="ECO:0000256" key="1">
    <source>
        <dbReference type="SAM" id="MobiDB-lite"/>
    </source>
</evidence>
<dbReference type="EMBL" id="GBRH01271077">
    <property type="protein sequence ID" value="JAD26818.1"/>
    <property type="molecule type" value="Transcribed_RNA"/>
</dbReference>
<accession>A0A0A8YMK4</accession>
<organism evidence="2">
    <name type="scientific">Arundo donax</name>
    <name type="common">Giant reed</name>
    <name type="synonym">Donax arundinaceus</name>
    <dbReference type="NCBI Taxonomy" id="35708"/>
    <lineage>
        <taxon>Eukaryota</taxon>
        <taxon>Viridiplantae</taxon>
        <taxon>Streptophyta</taxon>
        <taxon>Embryophyta</taxon>
        <taxon>Tracheophyta</taxon>
        <taxon>Spermatophyta</taxon>
        <taxon>Magnoliopsida</taxon>
        <taxon>Liliopsida</taxon>
        <taxon>Poales</taxon>
        <taxon>Poaceae</taxon>
        <taxon>PACMAD clade</taxon>
        <taxon>Arundinoideae</taxon>
        <taxon>Arundineae</taxon>
        <taxon>Arundo</taxon>
    </lineage>
</organism>
<proteinExistence type="predicted"/>